<dbReference type="InterPro" id="IPR013655">
    <property type="entry name" value="PAS_fold_3"/>
</dbReference>
<dbReference type="InterPro" id="IPR013767">
    <property type="entry name" value="PAS_fold"/>
</dbReference>
<dbReference type="AlphaFoldDB" id="A0A4R7HZ25"/>
<dbReference type="RefSeq" id="WP_133868373.1">
    <property type="nucleotide sequence ID" value="NZ_SOAU01000001.1"/>
</dbReference>
<dbReference type="InterPro" id="IPR035965">
    <property type="entry name" value="PAS-like_dom_sf"/>
</dbReference>
<dbReference type="InterPro" id="IPR001610">
    <property type="entry name" value="PAC"/>
</dbReference>
<dbReference type="InterPro" id="IPR000014">
    <property type="entry name" value="PAS"/>
</dbReference>
<dbReference type="SUPFAM" id="SSF55785">
    <property type="entry name" value="PYP-like sensor domain (PAS domain)"/>
    <property type="match status" value="7"/>
</dbReference>
<dbReference type="Proteomes" id="UP000294558">
    <property type="component" value="Unassembled WGS sequence"/>
</dbReference>
<dbReference type="PANTHER" id="PTHR44757:SF2">
    <property type="entry name" value="BIOFILM ARCHITECTURE MAINTENANCE PROTEIN MBAA"/>
    <property type="match status" value="1"/>
</dbReference>
<gene>
    <name evidence="3" type="ORF">BDK89_1546</name>
</gene>
<dbReference type="NCBIfam" id="TIGR00229">
    <property type="entry name" value="sensory_box"/>
    <property type="match status" value="7"/>
</dbReference>
<dbReference type="Pfam" id="PF08447">
    <property type="entry name" value="PAS_3"/>
    <property type="match status" value="1"/>
</dbReference>
<evidence type="ECO:0000313" key="4">
    <source>
        <dbReference type="Proteomes" id="UP000294558"/>
    </source>
</evidence>
<feature type="domain" description="PAS" evidence="1">
    <location>
        <begin position="19"/>
        <end position="89"/>
    </location>
</feature>
<evidence type="ECO:0000313" key="3">
    <source>
        <dbReference type="EMBL" id="TDT15964.1"/>
    </source>
</evidence>
<reference evidence="3 4" key="1">
    <citation type="submission" date="2019-03" db="EMBL/GenBank/DDBJ databases">
        <title>Sequencing the genomes of 1000 actinobacteria strains.</title>
        <authorList>
            <person name="Klenk H.-P."/>
        </authorList>
    </citation>
    <scope>NUCLEOTIDE SEQUENCE [LARGE SCALE GENOMIC DNA]</scope>
    <source>
        <strain evidence="3 4">DSM 18936</strain>
    </source>
</reference>
<dbReference type="GO" id="GO:0006355">
    <property type="term" value="P:regulation of DNA-templated transcription"/>
    <property type="evidence" value="ECO:0007669"/>
    <property type="project" value="InterPro"/>
</dbReference>
<dbReference type="PROSITE" id="PS50112">
    <property type="entry name" value="PAS"/>
    <property type="match status" value="6"/>
</dbReference>
<dbReference type="Pfam" id="PF00989">
    <property type="entry name" value="PAS"/>
    <property type="match status" value="2"/>
</dbReference>
<dbReference type="InterPro" id="IPR000700">
    <property type="entry name" value="PAS-assoc_C"/>
</dbReference>
<keyword evidence="4" id="KW-1185">Reference proteome</keyword>
<feature type="domain" description="PAS" evidence="1">
    <location>
        <begin position="753"/>
        <end position="803"/>
    </location>
</feature>
<accession>A0A4R7HZ25</accession>
<sequence>MDQPGDRPTQQLDDDPFTDGRLARAALDAIPVAMWLKDLEGRYLACNRRFEQLLGVEAADLVGRPSSDFVDAETAEVFRRQDRLALSIGKPVTHEQWVVDRLDDRRKLWETTKSTVRDIDGTAIGVLGISFDVTDRDEMYRQLVDETQRFEAAERLANTGSWDEDVVAGTSRWTRGVFDIFGLDPATTLPDRQVIIDLVHPDDREAVVRVTEEGRRHGQPYAQRYRAIVDGRLKHVESRGYPRLGVDGRLLRVTGTIQDVTDRTVAAQQLTDLIDGTKDAFALCDMDAVILEVNNVYCEINGFTPDELVGHRIVEFDAIQESTDYERLARVVESGGEIFETEQLRKDGTTWPVEVSLSYSAGGDGRLLVFMRDLTERRAAEAVIQAGAARHEALMELTMDGFAVLDTAGTILEINDVYCELSGYSREELVGRPIVDLRAPELSDGSATIVDEVRAAVAKRFDSVHVRKNGSHWPIQVSTVYSPIEGGRFFSYMRDLTDESQRRAVVQRAADDWATLLRGSTDGFLRVDREGRVVEASEPFCRLSGLQPDEVVGRSMADLNPYVDTHELVAGMDAFAGAGGGVVPGVVRHADGTDIPVEVSVMFTERDGGQFFTFIRDERERLRLNAEVEQSARRFRALLDASSDGVIIIGHDNRLTDVNARYLQLSGFARDDVLGMSIADLDARFDEHQLGAFRARTAELGTVIAESVHRRKDGSLWPVEVTATATGDETEEFFCFVRDITDRLQATAAVEQAAHRYQTLVDNTRDGFARATLDGIIFEANERLTEMFGMEPGALIGRSVTELNATRAPEATRAILASLPERGHMEIETEARRADGSTFPIRIELMHSAVDGGHLFAFLRDLSRTGQ</sequence>
<feature type="domain" description="PAS" evidence="1">
    <location>
        <begin position="387"/>
        <end position="441"/>
    </location>
</feature>
<evidence type="ECO:0000259" key="2">
    <source>
        <dbReference type="PROSITE" id="PS50113"/>
    </source>
</evidence>
<dbReference type="OrthoDB" id="9764154at2"/>
<dbReference type="Gene3D" id="3.30.450.20">
    <property type="entry name" value="PAS domain"/>
    <property type="match status" value="7"/>
</dbReference>
<name>A0A4R7HZ25_9ACTN</name>
<dbReference type="PANTHER" id="PTHR44757">
    <property type="entry name" value="DIGUANYLATE CYCLASE DGCP"/>
    <property type="match status" value="1"/>
</dbReference>
<organism evidence="3 4">
    <name type="scientific">Ilumatobacter fluminis</name>
    <dbReference type="NCBI Taxonomy" id="467091"/>
    <lineage>
        <taxon>Bacteria</taxon>
        <taxon>Bacillati</taxon>
        <taxon>Actinomycetota</taxon>
        <taxon>Acidimicrobiia</taxon>
        <taxon>Acidimicrobiales</taxon>
        <taxon>Ilumatobacteraceae</taxon>
        <taxon>Ilumatobacter</taxon>
    </lineage>
</organism>
<feature type="domain" description="PAS" evidence="1">
    <location>
        <begin position="509"/>
        <end position="556"/>
    </location>
</feature>
<feature type="domain" description="PAC" evidence="2">
    <location>
        <begin position="92"/>
        <end position="145"/>
    </location>
</feature>
<feature type="domain" description="PAS" evidence="1">
    <location>
        <begin position="266"/>
        <end position="314"/>
    </location>
</feature>
<evidence type="ECO:0000259" key="1">
    <source>
        <dbReference type="PROSITE" id="PS50112"/>
    </source>
</evidence>
<proteinExistence type="predicted"/>
<dbReference type="CDD" id="cd00130">
    <property type="entry name" value="PAS"/>
    <property type="match status" value="7"/>
</dbReference>
<dbReference type="SMART" id="SM00086">
    <property type="entry name" value="PAC"/>
    <property type="match status" value="4"/>
</dbReference>
<dbReference type="Pfam" id="PF13426">
    <property type="entry name" value="PAS_9"/>
    <property type="match status" value="2"/>
</dbReference>
<protein>
    <submittedName>
        <fullName evidence="3">PAS domain S-box-containing protein</fullName>
    </submittedName>
</protein>
<feature type="domain" description="PAC" evidence="2">
    <location>
        <begin position="337"/>
        <end position="386"/>
    </location>
</feature>
<feature type="domain" description="PAC" evidence="2">
    <location>
        <begin position="219"/>
        <end position="272"/>
    </location>
</feature>
<dbReference type="Pfam" id="PF08448">
    <property type="entry name" value="PAS_4"/>
    <property type="match status" value="2"/>
</dbReference>
<feature type="domain" description="PAS" evidence="1">
    <location>
        <begin position="631"/>
        <end position="681"/>
    </location>
</feature>
<dbReference type="SMART" id="SM00091">
    <property type="entry name" value="PAS"/>
    <property type="match status" value="7"/>
</dbReference>
<dbReference type="PROSITE" id="PS50113">
    <property type="entry name" value="PAC"/>
    <property type="match status" value="3"/>
</dbReference>
<dbReference type="InterPro" id="IPR052155">
    <property type="entry name" value="Biofilm_reg_signaling"/>
</dbReference>
<dbReference type="InterPro" id="IPR013656">
    <property type="entry name" value="PAS_4"/>
</dbReference>
<dbReference type="Gene3D" id="2.10.70.100">
    <property type="match status" value="1"/>
</dbReference>
<dbReference type="EMBL" id="SOAU01000001">
    <property type="protein sequence ID" value="TDT15964.1"/>
    <property type="molecule type" value="Genomic_DNA"/>
</dbReference>
<comment type="caution">
    <text evidence="3">The sequence shown here is derived from an EMBL/GenBank/DDBJ whole genome shotgun (WGS) entry which is preliminary data.</text>
</comment>